<dbReference type="InterPro" id="IPR006938">
    <property type="entry name" value="DUF624"/>
</dbReference>
<dbReference type="RefSeq" id="WP_007087299.1">
    <property type="nucleotide sequence ID" value="NZ_AJLS01000137.1"/>
</dbReference>
<protein>
    <recommendedName>
        <fullName evidence="4">DUF624 domain-containing protein</fullName>
    </recommendedName>
</protein>
<keyword evidence="1" id="KW-0472">Membrane</keyword>
<dbReference type="EMBL" id="AJLS01000137">
    <property type="protein sequence ID" value="EKN65270.1"/>
    <property type="molecule type" value="Genomic_DNA"/>
</dbReference>
<dbReference type="AlphaFoldDB" id="K6C295"/>
<feature type="transmembrane region" description="Helical" evidence="1">
    <location>
        <begin position="126"/>
        <end position="146"/>
    </location>
</feature>
<dbReference type="eggNOG" id="COG5578">
    <property type="taxonomic scope" value="Bacteria"/>
</dbReference>
<evidence type="ECO:0008006" key="4">
    <source>
        <dbReference type="Google" id="ProtNLM"/>
    </source>
</evidence>
<feature type="transmembrane region" description="Helical" evidence="1">
    <location>
        <begin position="54"/>
        <end position="74"/>
    </location>
</feature>
<dbReference type="Pfam" id="PF04854">
    <property type="entry name" value="DUF624"/>
    <property type="match status" value="1"/>
</dbReference>
<organism evidence="2 3">
    <name type="scientific">Neobacillus bataviensis LMG 21833</name>
    <dbReference type="NCBI Taxonomy" id="1117379"/>
    <lineage>
        <taxon>Bacteria</taxon>
        <taxon>Bacillati</taxon>
        <taxon>Bacillota</taxon>
        <taxon>Bacilli</taxon>
        <taxon>Bacillales</taxon>
        <taxon>Bacillaceae</taxon>
        <taxon>Neobacillus</taxon>
    </lineage>
</organism>
<gene>
    <name evidence="2" type="ORF">BABA_21536</name>
</gene>
<evidence type="ECO:0000256" key="1">
    <source>
        <dbReference type="SAM" id="Phobius"/>
    </source>
</evidence>
<comment type="caution">
    <text evidence="2">The sequence shown here is derived from an EMBL/GenBank/DDBJ whole genome shotgun (WGS) entry which is preliminary data.</text>
</comment>
<feature type="transmembrane region" description="Helical" evidence="1">
    <location>
        <begin position="6"/>
        <end position="28"/>
    </location>
</feature>
<evidence type="ECO:0000313" key="2">
    <source>
        <dbReference type="EMBL" id="EKN65270.1"/>
    </source>
</evidence>
<evidence type="ECO:0000313" key="3">
    <source>
        <dbReference type="Proteomes" id="UP000006316"/>
    </source>
</evidence>
<accession>K6C295</accession>
<keyword evidence="1" id="KW-0812">Transmembrane</keyword>
<feature type="transmembrane region" description="Helical" evidence="1">
    <location>
        <begin position="86"/>
        <end position="105"/>
    </location>
</feature>
<dbReference type="PATRIC" id="fig|1117379.3.peg.4464"/>
<dbReference type="Proteomes" id="UP000006316">
    <property type="component" value="Unassembled WGS sequence"/>
</dbReference>
<keyword evidence="3" id="KW-1185">Reference proteome</keyword>
<name>K6C295_9BACI</name>
<feature type="transmembrane region" description="Helical" evidence="1">
    <location>
        <begin position="152"/>
        <end position="170"/>
    </location>
</feature>
<proteinExistence type="predicted"/>
<reference evidence="2 3" key="1">
    <citation type="journal article" date="2012" name="Front. Microbiol.">
        <title>Redundancy and modularity in membrane-associated dissimilatory nitrate reduction in Bacillus.</title>
        <authorList>
            <person name="Heylen K."/>
            <person name="Keltjens J."/>
        </authorList>
    </citation>
    <scope>NUCLEOTIDE SEQUENCE [LARGE SCALE GENOMIC DNA]</scope>
    <source>
        <strain evidence="3">LMG 21833T</strain>
    </source>
</reference>
<dbReference type="STRING" id="1117379.BABA_21536"/>
<sequence length="199" mass="23147">MYLNILFILSCIPIITIFPAIAALFGVVRKWRMTKEVAVFSQYKQMFTENWKQSYLVGILYTVIGLFLFCDLLILKQLPLSYKPFIQVAILLVGFLVVLSCLSIYPLMVNMAVSFKQLCMNSLKVGIYKIHLSIFCIIILSAWTFLSLRFSFLIFFFFFSVSAYLIYWIADLKFKDLLPQNDSNRNVSETYSRKKKQVG</sequence>
<keyword evidence="1" id="KW-1133">Transmembrane helix</keyword>
<dbReference type="OrthoDB" id="2182676at2"/>